<keyword evidence="3" id="KW-0645">Protease</keyword>
<proteinExistence type="inferred from homology"/>
<keyword evidence="5" id="KW-0378">Hydrolase</keyword>
<dbReference type="GO" id="GO:0006508">
    <property type="term" value="P:proteolysis"/>
    <property type="evidence" value="ECO:0007669"/>
    <property type="project" value="UniProtKB-KW"/>
</dbReference>
<organism evidence="11">
    <name type="scientific">Chlorella variabilis</name>
    <name type="common">Green alga</name>
    <dbReference type="NCBI Taxonomy" id="554065"/>
    <lineage>
        <taxon>Eukaryota</taxon>
        <taxon>Viridiplantae</taxon>
        <taxon>Chlorophyta</taxon>
        <taxon>core chlorophytes</taxon>
        <taxon>Trebouxiophyceae</taxon>
        <taxon>Chlorellales</taxon>
        <taxon>Chlorellaceae</taxon>
        <taxon>Chlorella clade</taxon>
        <taxon>Chlorella</taxon>
    </lineage>
</organism>
<feature type="transmembrane region" description="Helical" evidence="8">
    <location>
        <begin position="206"/>
        <end position="224"/>
    </location>
</feature>
<evidence type="ECO:0000256" key="6">
    <source>
        <dbReference type="ARBA" id="ARBA00022989"/>
    </source>
</evidence>
<reference evidence="10 11" key="1">
    <citation type="journal article" date="2010" name="Plant Cell">
        <title>The Chlorella variabilis NC64A genome reveals adaptation to photosymbiosis, coevolution with viruses, and cryptic sex.</title>
        <authorList>
            <person name="Blanc G."/>
            <person name="Duncan G."/>
            <person name="Agarkova I."/>
            <person name="Borodovsky M."/>
            <person name="Gurnon J."/>
            <person name="Kuo A."/>
            <person name="Lindquist E."/>
            <person name="Lucas S."/>
            <person name="Pangilinan J."/>
            <person name="Polle J."/>
            <person name="Salamov A."/>
            <person name="Terry A."/>
            <person name="Yamada T."/>
            <person name="Dunigan D.D."/>
            <person name="Grigoriev I.V."/>
            <person name="Claverie J.M."/>
            <person name="Van Etten J.L."/>
        </authorList>
    </citation>
    <scope>NUCLEOTIDE SEQUENCE [LARGE SCALE GENOMIC DNA]</scope>
    <source>
        <strain evidence="10 11">NC64A</strain>
    </source>
</reference>
<dbReference type="EMBL" id="GL433843">
    <property type="protein sequence ID" value="EFN55818.1"/>
    <property type="molecule type" value="Genomic_DNA"/>
</dbReference>
<dbReference type="InParanoid" id="E1ZE70"/>
<dbReference type="RefSeq" id="XP_005847920.1">
    <property type="nucleotide sequence ID" value="XM_005847858.1"/>
</dbReference>
<dbReference type="OrthoDB" id="496093at2759"/>
<dbReference type="Gene3D" id="1.20.1540.10">
    <property type="entry name" value="Rhomboid-like"/>
    <property type="match status" value="1"/>
</dbReference>
<dbReference type="GO" id="GO:0016020">
    <property type="term" value="C:membrane"/>
    <property type="evidence" value="ECO:0007669"/>
    <property type="project" value="UniProtKB-SubCell"/>
</dbReference>
<sequence>MAADDALWGSLSRAAIEAGRAVRGAAEEAAKDLSGALGCDQQRLRWPTGLLGGPTIPQTYTAPWEAGRRLTWQDGYMASCALSVARSLQQQELSTATVGLVAAQAALHMRPGGYRLLQVGLNTHRVLHHGEYRRLLTGVMLHADMTHLVSNCTSVVLEGLPLERRLGSPAFLALVASTSLTSQGLYLLSTRLAVRFLPNSSLANDYYLSFVVGFSGIALALRVVGGYMREADLAAAQVAPSEEFVLTAGRLAAWPSLLMSHALFPNASLTGHLCGIATGVLHVYAARVVGWLARRLGLRRGRRRIEGGRLAAAGGHAWLDLGGAARHPGLGWQDVGSQVMLGTGTCLAARWAARARSGSSA</sequence>
<keyword evidence="11" id="KW-1185">Reference proteome</keyword>
<dbReference type="InterPro" id="IPR035952">
    <property type="entry name" value="Rhomboid-like_sf"/>
</dbReference>
<dbReference type="PANTHER" id="PTHR43066:SF1">
    <property type="entry name" value="RHOMBOID PROTEIN 2"/>
    <property type="match status" value="1"/>
</dbReference>
<accession>E1ZE70</accession>
<gene>
    <name evidence="10" type="ORF">CHLNCDRAFT_145331</name>
</gene>
<evidence type="ECO:0000256" key="8">
    <source>
        <dbReference type="SAM" id="Phobius"/>
    </source>
</evidence>
<evidence type="ECO:0000256" key="1">
    <source>
        <dbReference type="ARBA" id="ARBA00004141"/>
    </source>
</evidence>
<keyword evidence="6 8" id="KW-1133">Transmembrane helix</keyword>
<evidence type="ECO:0000259" key="9">
    <source>
        <dbReference type="Pfam" id="PF01694"/>
    </source>
</evidence>
<dbReference type="KEGG" id="cvr:CHLNCDRAFT_145331"/>
<dbReference type="eggNOG" id="KOG2632">
    <property type="taxonomic scope" value="Eukaryota"/>
</dbReference>
<feature type="domain" description="Peptidase S54 rhomboid" evidence="9">
    <location>
        <begin position="130"/>
        <end position="284"/>
    </location>
</feature>
<keyword evidence="4 8" id="KW-0812">Transmembrane</keyword>
<dbReference type="Pfam" id="PF01694">
    <property type="entry name" value="Rhomboid"/>
    <property type="match status" value="1"/>
</dbReference>
<dbReference type="InterPro" id="IPR022764">
    <property type="entry name" value="Peptidase_S54_rhomboid_dom"/>
</dbReference>
<evidence type="ECO:0000313" key="10">
    <source>
        <dbReference type="EMBL" id="EFN55818.1"/>
    </source>
</evidence>
<protein>
    <recommendedName>
        <fullName evidence="9">Peptidase S54 rhomboid domain-containing protein</fullName>
    </recommendedName>
</protein>
<comment type="subcellular location">
    <subcellularLocation>
        <location evidence="1">Membrane</location>
        <topology evidence="1">Multi-pass membrane protein</topology>
    </subcellularLocation>
</comment>
<evidence type="ECO:0000256" key="4">
    <source>
        <dbReference type="ARBA" id="ARBA00022692"/>
    </source>
</evidence>
<evidence type="ECO:0000256" key="3">
    <source>
        <dbReference type="ARBA" id="ARBA00022670"/>
    </source>
</evidence>
<feature type="transmembrane region" description="Helical" evidence="8">
    <location>
        <begin position="270"/>
        <end position="293"/>
    </location>
</feature>
<keyword evidence="7 8" id="KW-0472">Membrane</keyword>
<evidence type="ECO:0000256" key="5">
    <source>
        <dbReference type="ARBA" id="ARBA00022801"/>
    </source>
</evidence>
<evidence type="ECO:0000256" key="7">
    <source>
        <dbReference type="ARBA" id="ARBA00023136"/>
    </source>
</evidence>
<dbReference type="PANTHER" id="PTHR43066">
    <property type="entry name" value="RHOMBOID-RELATED PROTEIN"/>
    <property type="match status" value="1"/>
</dbReference>
<evidence type="ECO:0000256" key="2">
    <source>
        <dbReference type="ARBA" id="ARBA00009045"/>
    </source>
</evidence>
<evidence type="ECO:0000313" key="11">
    <source>
        <dbReference type="Proteomes" id="UP000008141"/>
    </source>
</evidence>
<dbReference type="AlphaFoldDB" id="E1ZE70"/>
<dbReference type="Proteomes" id="UP000008141">
    <property type="component" value="Unassembled WGS sequence"/>
</dbReference>
<dbReference type="GeneID" id="17355256"/>
<dbReference type="GO" id="GO:0004252">
    <property type="term" value="F:serine-type endopeptidase activity"/>
    <property type="evidence" value="ECO:0007669"/>
    <property type="project" value="InterPro"/>
</dbReference>
<feature type="transmembrane region" description="Helical" evidence="8">
    <location>
        <begin position="170"/>
        <end position="194"/>
    </location>
</feature>
<dbReference type="SUPFAM" id="SSF144091">
    <property type="entry name" value="Rhomboid-like"/>
    <property type="match status" value="1"/>
</dbReference>
<dbReference type="STRING" id="554065.E1ZE70"/>
<comment type="similarity">
    <text evidence="2">Belongs to the peptidase S54 family.</text>
</comment>
<name>E1ZE70_CHLVA</name>